<proteinExistence type="inferred from homology"/>
<feature type="region of interest" description="Disordered" evidence="6">
    <location>
        <begin position="40"/>
        <end position="87"/>
    </location>
</feature>
<dbReference type="CDD" id="cd04848">
    <property type="entry name" value="Peptidases_S8_Autotransporter_serine_protease_like"/>
    <property type="match status" value="1"/>
</dbReference>
<dbReference type="InterPro" id="IPR013425">
    <property type="entry name" value="Autotrns_rpt"/>
</dbReference>
<gene>
    <name evidence="8" type="ordered locus">XC_2942</name>
</gene>
<dbReference type="InterPro" id="IPR005546">
    <property type="entry name" value="Autotransporte_beta"/>
</dbReference>
<dbReference type="HOGENOM" id="CLU_005887_0_0_6"/>
<dbReference type="Gene3D" id="2.40.128.130">
    <property type="entry name" value="Autotransporter beta-domain"/>
    <property type="match status" value="1"/>
</dbReference>
<dbReference type="PROSITE" id="PS00138">
    <property type="entry name" value="SUBTILASE_SER"/>
    <property type="match status" value="1"/>
</dbReference>
<protein>
    <submittedName>
        <fullName evidence="8">Serine protease</fullName>
    </submittedName>
</protein>
<dbReference type="InterPro" id="IPR023828">
    <property type="entry name" value="Peptidase_S8_Ser-AS"/>
</dbReference>
<feature type="domain" description="Autotransporter" evidence="7">
    <location>
        <begin position="696"/>
        <end position="966"/>
    </location>
</feature>
<organism evidence="8 9">
    <name type="scientific">Xanthomonas campestris pv. campestris (strain 8004)</name>
    <dbReference type="NCBI Taxonomy" id="314565"/>
    <lineage>
        <taxon>Bacteria</taxon>
        <taxon>Pseudomonadati</taxon>
        <taxon>Pseudomonadota</taxon>
        <taxon>Gammaproteobacteria</taxon>
        <taxon>Lysobacterales</taxon>
        <taxon>Lysobacteraceae</taxon>
        <taxon>Xanthomonas</taxon>
    </lineage>
</organism>
<evidence type="ECO:0000256" key="1">
    <source>
        <dbReference type="ARBA" id="ARBA00022670"/>
    </source>
</evidence>
<keyword evidence="4 5" id="KW-0720">Serine protease</keyword>
<sequence length="966" mass="99136">MGPIHGLVRGKLKMKKTDVARTVLASALAVALTACGGGGGGGGIRPSTPTAPPPTSPPPPPPPTSPPPPTTAPTPPPPTTVPTPQPAFDAHLALTNTRTAQALGFTGAGYRIGVVDSGINGNHPALQGRLSDSFIYVDPRDNNIAVGDVVGHGTVVAELAAGGAVGQWPGGIAPGATLVSARIIADKAPTDDGSGQGNEIDGPLGLEAVHADLIRAGTRIMNNSWGGLYWTDPNVTNPVAQEYRAFVIGNDGLVVFASGNESRTEPSDTAALPSQPGPNGTRPAADLERGWLVVGAVDTANPTQLASYSNACGVTMRYCLVAPGTSVYVGPDSTAGNLSYFYGSGTSFAVPLVSGAAALVWQAYPYFNNDLVRQTLLGTATDLGAAGVDPTFGYGLLNVGKAVLGPARFDWGTVDVEVMTLRSTWANDISGNGGLTKRGSGTLVLSSTANTFIGDTQVLGGTLQTASLQSARVGVASGASLIGSGRIAGTLNNAGTVQVNGATLAVAGNYIQDSTGRLALNVGDRLNVTGTASIAGELQLLGRRDYVVDNASYTLLQAAGGLQGTFGTVTRGPAVTFLDASLTYDSNNAYLALRGLTATAVASTLGLSGTTAMDSAVRVEQAFQQVDVQLLQGSGAISSGFVQAAAALQQSPTGETAADSLRSLSGRAHAESAAMTFDTIDLSRRALATHFDGVSQQPRLLGVWQRALGGPGEGGATSNGFATSGWMMGNDLRMASGAVAGFAFGETRSNSLGDLDGARGRDRQVHAQLYWGTTRGPGYALGQMGFGNVRRQIERSLQFGLDRSAAFSDYSGSYLSGNLETGYRFGDVAASLTPYLGVDYVRLASEGFREQGGEGFGLRAAASTSARTQLLAGLRSAYRWRGLQLGGYAEWQQALSSEGLSLDASFIGVDAWAPLRGMQPARSGGLLGVAASAPLGERGALRFGYEQRVGERGDDRALSLKYSADF</sequence>
<evidence type="ECO:0000313" key="8">
    <source>
        <dbReference type="EMBL" id="AAY49990.1"/>
    </source>
</evidence>
<accession>A0A0H2X9M2</accession>
<dbReference type="PROSITE" id="PS00136">
    <property type="entry name" value="SUBTILASE_ASP"/>
    <property type="match status" value="1"/>
</dbReference>
<feature type="active site" description="Charge relay system" evidence="5">
    <location>
        <position position="347"/>
    </location>
</feature>
<dbReference type="InterPro" id="IPR015500">
    <property type="entry name" value="Peptidase_S8_subtilisin-rel"/>
</dbReference>
<dbReference type="Pfam" id="PF00082">
    <property type="entry name" value="Peptidase_S8"/>
    <property type="match status" value="1"/>
</dbReference>
<dbReference type="InterPro" id="IPR023827">
    <property type="entry name" value="Peptidase_S8_Asp-AS"/>
</dbReference>
<dbReference type="InterPro" id="IPR034061">
    <property type="entry name" value="Peptidases_S8_Autotransporter"/>
</dbReference>
<dbReference type="SUPFAM" id="SSF103515">
    <property type="entry name" value="Autotransporter"/>
    <property type="match status" value="1"/>
</dbReference>
<evidence type="ECO:0000259" key="7">
    <source>
        <dbReference type="PROSITE" id="PS51208"/>
    </source>
</evidence>
<dbReference type="SMART" id="SM00869">
    <property type="entry name" value="Autotransporter"/>
    <property type="match status" value="1"/>
</dbReference>
<dbReference type="PRINTS" id="PR00723">
    <property type="entry name" value="SUBTILISIN"/>
</dbReference>
<evidence type="ECO:0000256" key="3">
    <source>
        <dbReference type="ARBA" id="ARBA00022801"/>
    </source>
</evidence>
<evidence type="ECO:0000313" key="9">
    <source>
        <dbReference type="Proteomes" id="UP000000420"/>
    </source>
</evidence>
<dbReference type="AlphaFoldDB" id="A0A0H2X9M2"/>
<dbReference type="SUPFAM" id="SSF52743">
    <property type="entry name" value="Subtilisin-like"/>
    <property type="match status" value="1"/>
</dbReference>
<keyword evidence="2" id="KW-0732">Signal</keyword>
<reference evidence="8 9" key="1">
    <citation type="journal article" date="2005" name="Genome Res.">
        <title>Comparative and functional genomic analyses of the pathogenicity of phytopathogen Xanthomonas campestris pv. campestris.</title>
        <authorList>
            <person name="Qian W."/>
            <person name="Jia Y."/>
            <person name="Ren S.X."/>
            <person name="He Y.Q."/>
            <person name="Feng J.X."/>
            <person name="Lu L.F."/>
            <person name="Sun Q."/>
            <person name="Ying G."/>
            <person name="Tang D.J."/>
            <person name="Tang H."/>
            <person name="Wu W."/>
            <person name="Hao P."/>
            <person name="Wang L."/>
            <person name="Jiang B.L."/>
            <person name="Zeng S."/>
            <person name="Gu W.Y."/>
            <person name="Lu G."/>
            <person name="Rong L."/>
            <person name="Tian Y."/>
            <person name="Yao Z."/>
            <person name="Fu G."/>
            <person name="Chen B."/>
            <person name="Fang R."/>
            <person name="Qiang B."/>
            <person name="Chen Z."/>
            <person name="Zhao G.P."/>
            <person name="Tang J.L."/>
            <person name="He C."/>
        </authorList>
    </citation>
    <scope>NUCLEOTIDE SEQUENCE [LARGE SCALE GENOMIC DNA]</scope>
    <source>
        <strain evidence="8 9">8004</strain>
    </source>
</reference>
<dbReference type="GO" id="GO:0004252">
    <property type="term" value="F:serine-type endopeptidase activity"/>
    <property type="evidence" value="ECO:0007669"/>
    <property type="project" value="UniProtKB-UniRule"/>
</dbReference>
<feature type="active site" description="Charge relay system" evidence="5">
    <location>
        <position position="152"/>
    </location>
</feature>
<dbReference type="InterPro" id="IPR036852">
    <property type="entry name" value="Peptidase_S8/S53_dom_sf"/>
</dbReference>
<dbReference type="InterPro" id="IPR000209">
    <property type="entry name" value="Peptidase_S8/S53_dom"/>
</dbReference>
<comment type="similarity">
    <text evidence="5">Belongs to the peptidase S8 family.</text>
</comment>
<evidence type="ECO:0000256" key="6">
    <source>
        <dbReference type="SAM" id="MobiDB-lite"/>
    </source>
</evidence>
<dbReference type="PROSITE" id="PS51892">
    <property type="entry name" value="SUBTILASE"/>
    <property type="match status" value="1"/>
</dbReference>
<evidence type="ECO:0000256" key="4">
    <source>
        <dbReference type="ARBA" id="ARBA00022825"/>
    </source>
</evidence>
<dbReference type="Proteomes" id="UP000000420">
    <property type="component" value="Chromosome"/>
</dbReference>
<dbReference type="EMBL" id="CP000050">
    <property type="protein sequence ID" value="AAY49990.1"/>
    <property type="molecule type" value="Genomic_DNA"/>
</dbReference>
<dbReference type="GO" id="GO:0016485">
    <property type="term" value="P:protein processing"/>
    <property type="evidence" value="ECO:0007669"/>
    <property type="project" value="TreeGrafter"/>
</dbReference>
<dbReference type="NCBIfam" id="TIGR02601">
    <property type="entry name" value="autotrns_rpt"/>
    <property type="match status" value="1"/>
</dbReference>
<dbReference type="GO" id="GO:0005886">
    <property type="term" value="C:plasma membrane"/>
    <property type="evidence" value="ECO:0007669"/>
    <property type="project" value="TreeGrafter"/>
</dbReference>
<dbReference type="InterPro" id="IPR036709">
    <property type="entry name" value="Autotransporte_beta_dom_sf"/>
</dbReference>
<evidence type="ECO:0000256" key="5">
    <source>
        <dbReference type="PROSITE-ProRule" id="PRU01240"/>
    </source>
</evidence>
<dbReference type="PANTHER" id="PTHR42884">
    <property type="entry name" value="PROPROTEIN CONVERTASE SUBTILISIN/KEXIN-RELATED"/>
    <property type="match status" value="1"/>
</dbReference>
<dbReference type="Gene3D" id="3.40.50.200">
    <property type="entry name" value="Peptidase S8/S53 domain"/>
    <property type="match status" value="1"/>
</dbReference>
<dbReference type="Pfam" id="PF03797">
    <property type="entry name" value="Autotransporter"/>
    <property type="match status" value="1"/>
</dbReference>
<dbReference type="PROSITE" id="PS51208">
    <property type="entry name" value="AUTOTRANSPORTER"/>
    <property type="match status" value="1"/>
</dbReference>
<name>A0A0H2X9M2_XANC8</name>
<feature type="region of interest" description="Disordered" evidence="6">
    <location>
        <begin position="259"/>
        <end position="283"/>
    </location>
</feature>
<dbReference type="PANTHER" id="PTHR42884:SF14">
    <property type="entry name" value="NEUROENDOCRINE CONVERTASE 1"/>
    <property type="match status" value="1"/>
</dbReference>
<feature type="active site" description="Charge relay system" evidence="5">
    <location>
        <position position="116"/>
    </location>
</feature>
<dbReference type="KEGG" id="xcb:XC_2942"/>
<keyword evidence="1 5" id="KW-0645">Protease</keyword>
<feature type="compositionally biased region" description="Pro residues" evidence="6">
    <location>
        <begin position="49"/>
        <end position="85"/>
    </location>
</feature>
<evidence type="ECO:0000256" key="2">
    <source>
        <dbReference type="ARBA" id="ARBA00022729"/>
    </source>
</evidence>
<dbReference type="Pfam" id="PF12951">
    <property type="entry name" value="PATR"/>
    <property type="match status" value="1"/>
</dbReference>
<keyword evidence="3 5" id="KW-0378">Hydrolase</keyword>